<dbReference type="Proteomes" id="UP000037274">
    <property type="component" value="Unassembled WGS sequence"/>
</dbReference>
<accession>A0ABR5HZ79</accession>
<gene>
    <name evidence="2" type="ORF">ACH49_13585</name>
</gene>
<reference evidence="2 3" key="1">
    <citation type="submission" date="2015-06" db="EMBL/GenBank/DDBJ databases">
        <title>Draft genome sequence of Streptomyces leeuwenhoekii C58, which produces the novel lasso peptide, chaxapeptin.</title>
        <authorList>
            <person name="Yi Y."/>
            <person name="Hai D."/>
            <person name="Jaspars M."/>
            <person name="Sheng H."/>
            <person name="Rateb M.E."/>
            <person name="Bull A."/>
            <person name="Goodfellow M."/>
            <person name="Asenjo J.A."/>
            <person name="Ebel R."/>
        </authorList>
    </citation>
    <scope>NUCLEOTIDE SEQUENCE [LARGE SCALE GENOMIC DNA]</scope>
    <source>
        <strain evidence="2 3">C58</strain>
    </source>
</reference>
<evidence type="ECO:0000313" key="2">
    <source>
        <dbReference type="EMBL" id="KMS79083.1"/>
    </source>
</evidence>
<name>A0ABR5HZ79_STRLW</name>
<dbReference type="RefSeq" id="WP_048572845.1">
    <property type="nucleotide sequence ID" value="NZ_LFEH01000040.1"/>
</dbReference>
<proteinExistence type="predicted"/>
<dbReference type="EMBL" id="LFEH01000040">
    <property type="protein sequence ID" value="KMS79083.1"/>
    <property type="molecule type" value="Genomic_DNA"/>
</dbReference>
<sequence length="74" mass="7951">MTATQIGVEVSCDGPDEHTDCPDSAAVRASFASRTARQVRADGRAQGWTTRRAPGQLEDMCPSCTAKRQDEAQP</sequence>
<evidence type="ECO:0000256" key="1">
    <source>
        <dbReference type="SAM" id="MobiDB-lite"/>
    </source>
</evidence>
<evidence type="ECO:0000313" key="3">
    <source>
        <dbReference type="Proteomes" id="UP000037274"/>
    </source>
</evidence>
<feature type="region of interest" description="Disordered" evidence="1">
    <location>
        <begin position="54"/>
        <end position="74"/>
    </location>
</feature>
<keyword evidence="3" id="KW-1185">Reference proteome</keyword>
<organism evidence="2 3">
    <name type="scientific">Streptomyces leeuwenhoekii</name>
    <dbReference type="NCBI Taxonomy" id="1437453"/>
    <lineage>
        <taxon>Bacteria</taxon>
        <taxon>Bacillati</taxon>
        <taxon>Actinomycetota</taxon>
        <taxon>Actinomycetes</taxon>
        <taxon>Kitasatosporales</taxon>
        <taxon>Streptomycetaceae</taxon>
        <taxon>Streptomyces</taxon>
    </lineage>
</organism>
<comment type="caution">
    <text evidence="2">The sequence shown here is derived from an EMBL/GenBank/DDBJ whole genome shotgun (WGS) entry which is preliminary data.</text>
</comment>
<protein>
    <submittedName>
        <fullName evidence="2">Uncharacterized protein</fullName>
    </submittedName>
</protein>